<dbReference type="SUPFAM" id="SSF50494">
    <property type="entry name" value="Trypsin-like serine proteases"/>
    <property type="match status" value="1"/>
</dbReference>
<keyword evidence="5" id="KW-0472">Membrane</keyword>
<evidence type="ECO:0000256" key="3">
    <source>
        <dbReference type="PROSITE-ProRule" id="PRU00221"/>
    </source>
</evidence>
<dbReference type="PRINTS" id="PR00834">
    <property type="entry name" value="PROTEASES2C"/>
</dbReference>
<feature type="region of interest" description="Disordered" evidence="4">
    <location>
        <begin position="108"/>
        <end position="140"/>
    </location>
</feature>
<dbReference type="Proteomes" id="UP000315724">
    <property type="component" value="Chromosome"/>
</dbReference>
<name>A0A517QS21_9PLAN</name>
<dbReference type="GO" id="GO:0004252">
    <property type="term" value="F:serine-type endopeptidase activity"/>
    <property type="evidence" value="ECO:0007669"/>
    <property type="project" value="InterPro"/>
</dbReference>
<proteinExistence type="predicted"/>
<dbReference type="InterPro" id="IPR015943">
    <property type="entry name" value="WD40/YVTN_repeat-like_dom_sf"/>
</dbReference>
<keyword evidence="5" id="KW-1133">Transmembrane helix</keyword>
<feature type="transmembrane region" description="Helical" evidence="5">
    <location>
        <begin position="71"/>
        <end position="94"/>
    </location>
</feature>
<feature type="repeat" description="WD" evidence="3">
    <location>
        <begin position="707"/>
        <end position="741"/>
    </location>
</feature>
<evidence type="ECO:0000256" key="4">
    <source>
        <dbReference type="SAM" id="MobiDB-lite"/>
    </source>
</evidence>
<keyword evidence="5" id="KW-0812">Transmembrane</keyword>
<keyword evidence="1 6" id="KW-0645">Protease</keyword>
<evidence type="ECO:0000256" key="5">
    <source>
        <dbReference type="SAM" id="Phobius"/>
    </source>
</evidence>
<evidence type="ECO:0000256" key="2">
    <source>
        <dbReference type="ARBA" id="ARBA00022801"/>
    </source>
</evidence>
<dbReference type="InterPro" id="IPR009003">
    <property type="entry name" value="Peptidase_S1_PA"/>
</dbReference>
<dbReference type="InterPro" id="IPR001940">
    <property type="entry name" value="Peptidase_S1C"/>
</dbReference>
<dbReference type="InterPro" id="IPR001680">
    <property type="entry name" value="WD40_rpt"/>
</dbReference>
<accession>A0A517QS21</accession>
<evidence type="ECO:0000313" key="7">
    <source>
        <dbReference type="Proteomes" id="UP000315724"/>
    </source>
</evidence>
<evidence type="ECO:0000313" key="6">
    <source>
        <dbReference type="EMBL" id="QDT34427.1"/>
    </source>
</evidence>
<feature type="compositionally biased region" description="Polar residues" evidence="4">
    <location>
        <begin position="109"/>
        <end position="131"/>
    </location>
</feature>
<gene>
    <name evidence="6" type="primary">htrA_4</name>
    <name evidence="6" type="ORF">Mal48_36870</name>
</gene>
<dbReference type="GO" id="GO:0006508">
    <property type="term" value="P:proteolysis"/>
    <property type="evidence" value="ECO:0007669"/>
    <property type="project" value="UniProtKB-KW"/>
</dbReference>
<dbReference type="Gene3D" id="2.40.10.120">
    <property type="match status" value="1"/>
</dbReference>
<evidence type="ECO:0000256" key="1">
    <source>
        <dbReference type="ARBA" id="ARBA00022670"/>
    </source>
</evidence>
<dbReference type="PROSITE" id="PS50294">
    <property type="entry name" value="WD_REPEATS_REGION"/>
    <property type="match status" value="1"/>
</dbReference>
<dbReference type="OrthoDB" id="1522627at2"/>
<sequence length="952" mass="104906">MSKMVVDCWNCGRQLRKDPNRTLRSDATCPDCGEFLAQEMSIRSEDLFEVDESSFDDEDHISTLEPDRSGLVLSLLVGAVCSAIFVIGVGFFLLKNAQDPVAHVEEVEQVSTPERTTNSAPAATPNVSMVSSKEPDSSEGIEVIARKKSRKLSRNAGFNFLDGDDYQFRYEVSAEFDNRTEVTTGTCTFTIKGRDKQQNVASTSQEGAGTAFVVASNGILVTCAHVVDEADEIEVQISGKTYSAEVLKIDSESDLAILKIEAEELPVVSVADSETVQLGMDVRAIGFPLSDVLGTDVKVTRGTVSGMAKRNGRTQLQIDAAVNPGNSGGPVVNSRGEMIGVTSAKLSGVDVNRVGFCIPANSVREFLKGSGAAIEVSQVKQDLKGPELVASVAPAVAYVKVKSGPDPLAKHTELNFSGSFHKTIKDRRGHMVPSFRMRGSRMGMGRGTMLLTHRGEIVRTTDEEQLPFLVGPPSELLIFAFHKGNRKSWTVKNETSLIQEKQATTASGIPLPRYRDPFGRRRNSEVVKVLPAVEKKTYTIESDDKDSLVLKENYEFRTTQSENGQIIRMVGEGTITFDKHRGFTSRYDFKGTYLVESEQVTLKVPLKVTASLLSKQDIEAQLARVEKQKELDAAKPAAVNSMGTAPRLERQVHLRIPEMGWGIQKLVFSPDSQYLVAGKSDEYIEVYNVEEGKKVFKTDRLRDLGNISSITFSPDGKYLLAGGFKGEVHIWEFSEEGQLTPFGKFVGHSRDVSMVQVAPDNKRVLSGGAEKKIRCWDLKNQKEEFVLNQLEYNKLDVHFDDENRAFISDGRKLVKVKLTDGEVLEEIELRTSGSANNVFFSPDGKTLALTDGYALKRWATNDGAPLAELKGKEVLWDAEFTSDSQKILAGGRGHLVQWDVQKQKREGQIILGESIMYVKPLEISPNGELIACYPSAAGQDLWIFQIHESAEK</sequence>
<keyword evidence="3" id="KW-0853">WD repeat</keyword>
<dbReference type="RefSeq" id="WP_145202359.1">
    <property type="nucleotide sequence ID" value="NZ_CP036267.1"/>
</dbReference>
<dbReference type="AlphaFoldDB" id="A0A517QS21"/>
<organism evidence="6 7">
    <name type="scientific">Thalassoglobus polymorphus</name>
    <dbReference type="NCBI Taxonomy" id="2527994"/>
    <lineage>
        <taxon>Bacteria</taxon>
        <taxon>Pseudomonadati</taxon>
        <taxon>Planctomycetota</taxon>
        <taxon>Planctomycetia</taxon>
        <taxon>Planctomycetales</taxon>
        <taxon>Planctomycetaceae</taxon>
        <taxon>Thalassoglobus</taxon>
    </lineage>
</organism>
<dbReference type="InterPro" id="IPR051201">
    <property type="entry name" value="Chloro_Bact_Ser_Proteases"/>
</dbReference>
<dbReference type="EMBL" id="CP036267">
    <property type="protein sequence ID" value="QDT34427.1"/>
    <property type="molecule type" value="Genomic_DNA"/>
</dbReference>
<dbReference type="Pfam" id="PF00400">
    <property type="entry name" value="WD40"/>
    <property type="match status" value="2"/>
</dbReference>
<dbReference type="Gene3D" id="2.130.10.10">
    <property type="entry name" value="YVTN repeat-like/Quinoprotein amine dehydrogenase"/>
    <property type="match status" value="2"/>
</dbReference>
<dbReference type="Pfam" id="PF13365">
    <property type="entry name" value="Trypsin_2"/>
    <property type="match status" value="1"/>
</dbReference>
<feature type="repeat" description="WD" evidence="3">
    <location>
        <begin position="745"/>
        <end position="786"/>
    </location>
</feature>
<dbReference type="Pfam" id="PF07676">
    <property type="entry name" value="PD40"/>
    <property type="match status" value="1"/>
</dbReference>
<reference evidence="6 7" key="1">
    <citation type="submission" date="2019-02" db="EMBL/GenBank/DDBJ databases">
        <title>Deep-cultivation of Planctomycetes and their phenomic and genomic characterization uncovers novel biology.</title>
        <authorList>
            <person name="Wiegand S."/>
            <person name="Jogler M."/>
            <person name="Boedeker C."/>
            <person name="Pinto D."/>
            <person name="Vollmers J."/>
            <person name="Rivas-Marin E."/>
            <person name="Kohn T."/>
            <person name="Peeters S.H."/>
            <person name="Heuer A."/>
            <person name="Rast P."/>
            <person name="Oberbeckmann S."/>
            <person name="Bunk B."/>
            <person name="Jeske O."/>
            <person name="Meyerdierks A."/>
            <person name="Storesund J.E."/>
            <person name="Kallscheuer N."/>
            <person name="Luecker S."/>
            <person name="Lage O.M."/>
            <person name="Pohl T."/>
            <person name="Merkel B.J."/>
            <person name="Hornburger P."/>
            <person name="Mueller R.-W."/>
            <person name="Bruemmer F."/>
            <person name="Labrenz M."/>
            <person name="Spormann A.M."/>
            <person name="Op den Camp H."/>
            <person name="Overmann J."/>
            <person name="Amann R."/>
            <person name="Jetten M.S.M."/>
            <person name="Mascher T."/>
            <person name="Medema M.H."/>
            <person name="Devos D.P."/>
            <person name="Kaster A.-K."/>
            <person name="Ovreas L."/>
            <person name="Rohde M."/>
            <person name="Galperin M.Y."/>
            <person name="Jogler C."/>
        </authorList>
    </citation>
    <scope>NUCLEOTIDE SEQUENCE [LARGE SCALE GENOMIC DNA]</scope>
    <source>
        <strain evidence="6 7">Mal48</strain>
    </source>
</reference>
<dbReference type="InterPro" id="IPR011659">
    <property type="entry name" value="WD40"/>
</dbReference>
<protein>
    <submittedName>
        <fullName evidence="6">Serine protease HtrA</fullName>
    </submittedName>
</protein>
<dbReference type="PROSITE" id="PS50082">
    <property type="entry name" value="WD_REPEATS_2"/>
    <property type="match status" value="3"/>
</dbReference>
<dbReference type="SUPFAM" id="SSF50978">
    <property type="entry name" value="WD40 repeat-like"/>
    <property type="match status" value="1"/>
</dbReference>
<dbReference type="PANTHER" id="PTHR43343">
    <property type="entry name" value="PEPTIDASE S12"/>
    <property type="match status" value="1"/>
</dbReference>
<feature type="repeat" description="WD" evidence="3">
    <location>
        <begin position="663"/>
        <end position="697"/>
    </location>
</feature>
<dbReference type="PANTHER" id="PTHR43343:SF3">
    <property type="entry name" value="PROTEASE DO-LIKE 8, CHLOROPLASTIC"/>
    <property type="match status" value="1"/>
</dbReference>
<dbReference type="InterPro" id="IPR036322">
    <property type="entry name" value="WD40_repeat_dom_sf"/>
</dbReference>
<dbReference type="KEGG" id="tpol:Mal48_36870"/>
<keyword evidence="2" id="KW-0378">Hydrolase</keyword>
<keyword evidence="7" id="KW-1185">Reference proteome</keyword>
<dbReference type="SMART" id="SM00320">
    <property type="entry name" value="WD40"/>
    <property type="match status" value="4"/>
</dbReference>